<dbReference type="SUPFAM" id="SSF55729">
    <property type="entry name" value="Acyl-CoA N-acyltransferases (Nat)"/>
    <property type="match status" value="1"/>
</dbReference>
<dbReference type="CDD" id="cd04301">
    <property type="entry name" value="NAT_SF"/>
    <property type="match status" value="1"/>
</dbReference>
<feature type="domain" description="N-acetyltransferase" evidence="2">
    <location>
        <begin position="234"/>
        <end position="367"/>
    </location>
</feature>
<dbReference type="PANTHER" id="PTHR42791:SF2">
    <property type="entry name" value="N-ACETYLTRANSFERASE DOMAIN-CONTAINING PROTEIN"/>
    <property type="match status" value="1"/>
</dbReference>
<evidence type="ECO:0000256" key="1">
    <source>
        <dbReference type="SAM" id="MobiDB-lite"/>
    </source>
</evidence>
<dbReference type="AlphaFoldDB" id="A0AA39XF99"/>
<dbReference type="Proteomes" id="UP001175000">
    <property type="component" value="Unassembled WGS sequence"/>
</dbReference>
<gene>
    <name evidence="3" type="ORF">B0T14DRAFT_505385</name>
</gene>
<dbReference type="Pfam" id="PF00583">
    <property type="entry name" value="Acetyltransf_1"/>
    <property type="match status" value="1"/>
</dbReference>
<evidence type="ECO:0000313" key="3">
    <source>
        <dbReference type="EMBL" id="KAK0632894.1"/>
    </source>
</evidence>
<dbReference type="InterPro" id="IPR016181">
    <property type="entry name" value="Acyl_CoA_acyltransferase"/>
</dbReference>
<comment type="caution">
    <text evidence="3">The sequence shown here is derived from an EMBL/GenBank/DDBJ whole genome shotgun (WGS) entry which is preliminary data.</text>
</comment>
<dbReference type="Gene3D" id="3.40.630.30">
    <property type="match status" value="1"/>
</dbReference>
<dbReference type="InterPro" id="IPR052523">
    <property type="entry name" value="Trichothecene_AcTrans"/>
</dbReference>
<feature type="compositionally biased region" description="Polar residues" evidence="1">
    <location>
        <begin position="240"/>
        <end position="255"/>
    </location>
</feature>
<dbReference type="InterPro" id="IPR000182">
    <property type="entry name" value="GNAT_dom"/>
</dbReference>
<feature type="region of interest" description="Disordered" evidence="1">
    <location>
        <begin position="230"/>
        <end position="267"/>
    </location>
</feature>
<evidence type="ECO:0000313" key="4">
    <source>
        <dbReference type="Proteomes" id="UP001175000"/>
    </source>
</evidence>
<protein>
    <recommendedName>
        <fullName evidence="2">N-acetyltransferase domain-containing protein</fullName>
    </recommendedName>
</protein>
<dbReference type="EMBL" id="JAULSU010000001">
    <property type="protein sequence ID" value="KAK0632894.1"/>
    <property type="molecule type" value="Genomic_DNA"/>
</dbReference>
<dbReference type="PANTHER" id="PTHR42791">
    <property type="entry name" value="GNAT FAMILY ACETYLTRANSFERASE"/>
    <property type="match status" value="1"/>
</dbReference>
<organism evidence="3 4">
    <name type="scientific">Immersiella caudata</name>
    <dbReference type="NCBI Taxonomy" id="314043"/>
    <lineage>
        <taxon>Eukaryota</taxon>
        <taxon>Fungi</taxon>
        <taxon>Dikarya</taxon>
        <taxon>Ascomycota</taxon>
        <taxon>Pezizomycotina</taxon>
        <taxon>Sordariomycetes</taxon>
        <taxon>Sordariomycetidae</taxon>
        <taxon>Sordariales</taxon>
        <taxon>Lasiosphaeriaceae</taxon>
        <taxon>Immersiella</taxon>
    </lineage>
</organism>
<name>A0AA39XF99_9PEZI</name>
<dbReference type="GO" id="GO:0016747">
    <property type="term" value="F:acyltransferase activity, transferring groups other than amino-acyl groups"/>
    <property type="evidence" value="ECO:0007669"/>
    <property type="project" value="InterPro"/>
</dbReference>
<keyword evidence="4" id="KW-1185">Reference proteome</keyword>
<proteinExistence type="predicted"/>
<reference evidence="3" key="1">
    <citation type="submission" date="2023-06" db="EMBL/GenBank/DDBJ databases">
        <title>Genome-scale phylogeny and comparative genomics of the fungal order Sordariales.</title>
        <authorList>
            <consortium name="Lawrence Berkeley National Laboratory"/>
            <person name="Hensen N."/>
            <person name="Bonometti L."/>
            <person name="Westerberg I."/>
            <person name="Brannstrom I.O."/>
            <person name="Guillou S."/>
            <person name="Cros-Aarteil S."/>
            <person name="Calhoun S."/>
            <person name="Haridas S."/>
            <person name="Kuo A."/>
            <person name="Mondo S."/>
            <person name="Pangilinan J."/>
            <person name="Riley R."/>
            <person name="Labutti K."/>
            <person name="Andreopoulos B."/>
            <person name="Lipzen A."/>
            <person name="Chen C."/>
            <person name="Yanf M."/>
            <person name="Daum C."/>
            <person name="Ng V."/>
            <person name="Clum A."/>
            <person name="Steindorff A."/>
            <person name="Ohm R."/>
            <person name="Martin F."/>
            <person name="Silar P."/>
            <person name="Natvig D."/>
            <person name="Lalanne C."/>
            <person name="Gautier V."/>
            <person name="Ament-Velasquez S.L."/>
            <person name="Kruys A."/>
            <person name="Hutchinson M.I."/>
            <person name="Powell A.J."/>
            <person name="Barry K."/>
            <person name="Miller A.N."/>
            <person name="Grigoriev I.V."/>
            <person name="Debuchy R."/>
            <person name="Gladieux P."/>
            <person name="Thoren M.H."/>
            <person name="Johannesson H."/>
        </authorList>
    </citation>
    <scope>NUCLEOTIDE SEQUENCE</scope>
    <source>
        <strain evidence="3">CBS 606.72</strain>
    </source>
</reference>
<dbReference type="PROSITE" id="PS51186">
    <property type="entry name" value="GNAT"/>
    <property type="match status" value="1"/>
</dbReference>
<sequence length="380" mass="41963">MPNESLDGTSYMYPVDSRFAQVLCSLSSLGALGYSGPFYLLLTKVLPRYLLWPKQAAFDNTNPRARSYKTKGKGLPKKKTAVSDRMPFCGTSFTSGPHSDSFRVRRQQSDSKSWTLQYTNAPSQSNDLTKYKVVVAMMTSYRVRDATPADAIAIIHITSQAFSASDSKARLRRFPERLKTATSDQEIFDWRVNSLRRDLDRTKFPDSLHAVVVCDGDAEKVVGWVEWQAPSDGNTHEPAQGTSTMSVEESIQTASALDGGSPPGMDLDAQRESMEAVNELVLGTLGESPNKNMWIIQGVAVSISHQRRGIGSMLVRWGLEKAEASGRDACLVASGPGRQLCLSLGFDDLGHKEILGEIQYSMIKRIPSLLGRYSFPYVSR</sequence>
<accession>A0AA39XF99</accession>
<evidence type="ECO:0000259" key="2">
    <source>
        <dbReference type="PROSITE" id="PS51186"/>
    </source>
</evidence>